<feature type="binding site" evidence="9">
    <location>
        <position position="116"/>
    </location>
    <ligand>
        <name>Cu cation</name>
        <dbReference type="ChEBI" id="CHEBI:23378"/>
    </ligand>
</feature>
<accession>A0AA88YHX5</accession>
<keyword evidence="5 8" id="KW-0186">Copper</keyword>
<dbReference type="GO" id="GO:0005507">
    <property type="term" value="F:copper ion binding"/>
    <property type="evidence" value="ECO:0007669"/>
    <property type="project" value="InterPro"/>
</dbReference>
<keyword evidence="4 8" id="KW-0999">Mitochondrion inner membrane</keyword>
<dbReference type="InterPro" id="IPR003782">
    <property type="entry name" value="SCO1/SenC"/>
</dbReference>
<protein>
    <recommendedName>
        <fullName evidence="13">Thioredoxin domain-containing protein</fullName>
    </recommendedName>
</protein>
<feature type="disulfide bond" description="Redox-active" evidence="10">
    <location>
        <begin position="116"/>
        <end position="120"/>
    </location>
</feature>
<evidence type="ECO:0000256" key="3">
    <source>
        <dbReference type="ARBA" id="ARBA00022723"/>
    </source>
</evidence>
<dbReference type="CDD" id="cd02968">
    <property type="entry name" value="SCO"/>
    <property type="match status" value="1"/>
</dbReference>
<evidence type="ECO:0000313" key="11">
    <source>
        <dbReference type="EMBL" id="KAK3105215.1"/>
    </source>
</evidence>
<comment type="caution">
    <text evidence="11">The sequence shown here is derived from an EMBL/GenBank/DDBJ whole genome shotgun (WGS) entry which is preliminary data.</text>
</comment>
<sequence>MGKKCLLRTAICYSSSKWCDIQISCPQSAHFYGYPDECKNILTILSTALTIEYKIEHRRTARYLEVGQERIRQRTKALGKAALGGDWELVDHNGQTRSNKDWHGKWVLLYFGFTHCPDICPEELEKLVEVVDAIDEEKSAPNIYPLFVTVDPLRDTPKAMKEYCAEYSPKILGLTGNDEQLRGVTRAYRVYFSSGPKDDDNDYIVDHTIITYLINPRGEFVDYYGQTKTPIQMKSSILNHIYRFEAGTE</sequence>
<keyword evidence="8" id="KW-0143">Chaperone</keyword>
<dbReference type="GO" id="GO:0006878">
    <property type="term" value="P:intracellular copper ion homeostasis"/>
    <property type="evidence" value="ECO:0007669"/>
    <property type="project" value="UniProtKB-UniRule"/>
</dbReference>
<organism evidence="11 12">
    <name type="scientific">Pinctada imbricata</name>
    <name type="common">Atlantic pearl-oyster</name>
    <name type="synonym">Pinctada martensii</name>
    <dbReference type="NCBI Taxonomy" id="66713"/>
    <lineage>
        <taxon>Eukaryota</taxon>
        <taxon>Metazoa</taxon>
        <taxon>Spiralia</taxon>
        <taxon>Lophotrochozoa</taxon>
        <taxon>Mollusca</taxon>
        <taxon>Bivalvia</taxon>
        <taxon>Autobranchia</taxon>
        <taxon>Pteriomorphia</taxon>
        <taxon>Pterioida</taxon>
        <taxon>Pterioidea</taxon>
        <taxon>Pteriidae</taxon>
        <taxon>Pinctada</taxon>
    </lineage>
</organism>
<evidence type="ECO:0000256" key="10">
    <source>
        <dbReference type="PIRSR" id="PIRSR603782-2"/>
    </source>
</evidence>
<dbReference type="GO" id="GO:0016531">
    <property type="term" value="F:copper chaperone activity"/>
    <property type="evidence" value="ECO:0007669"/>
    <property type="project" value="InterPro"/>
</dbReference>
<feature type="binding site" evidence="9">
    <location>
        <position position="120"/>
    </location>
    <ligand>
        <name>Cu cation</name>
        <dbReference type="ChEBI" id="CHEBI:23378"/>
    </ligand>
</feature>
<evidence type="ECO:0000256" key="2">
    <source>
        <dbReference type="ARBA" id="ARBA00010996"/>
    </source>
</evidence>
<comment type="similarity">
    <text evidence="2 8">Belongs to the SCO1/2 family.</text>
</comment>
<dbReference type="Gene3D" id="3.40.30.10">
    <property type="entry name" value="Glutaredoxin"/>
    <property type="match status" value="1"/>
</dbReference>
<reference evidence="11" key="1">
    <citation type="submission" date="2019-08" db="EMBL/GenBank/DDBJ databases">
        <title>The improved chromosome-level genome for the pearl oyster Pinctada fucata martensii using PacBio sequencing and Hi-C.</title>
        <authorList>
            <person name="Zheng Z."/>
        </authorList>
    </citation>
    <scope>NUCLEOTIDE SEQUENCE</scope>
    <source>
        <strain evidence="11">ZZ-2019</strain>
        <tissue evidence="11">Adductor muscle</tissue>
    </source>
</reference>
<dbReference type="Pfam" id="PF02630">
    <property type="entry name" value="SCO1-SenC"/>
    <property type="match status" value="1"/>
</dbReference>
<dbReference type="GO" id="GO:0033617">
    <property type="term" value="P:mitochondrial respiratory chain complex IV assembly"/>
    <property type="evidence" value="ECO:0007669"/>
    <property type="project" value="TreeGrafter"/>
</dbReference>
<dbReference type="Proteomes" id="UP001186944">
    <property type="component" value="Unassembled WGS sequence"/>
</dbReference>
<evidence type="ECO:0000256" key="9">
    <source>
        <dbReference type="PIRSR" id="PIRSR037736-1"/>
    </source>
</evidence>
<keyword evidence="7" id="KW-0472">Membrane</keyword>
<dbReference type="InterPro" id="IPR036249">
    <property type="entry name" value="Thioredoxin-like_sf"/>
</dbReference>
<keyword evidence="3 8" id="KW-0479">Metal-binding</keyword>
<comment type="subunit">
    <text evidence="8">Homodimer.</text>
</comment>
<dbReference type="InterPro" id="IPR017276">
    <property type="entry name" value="Synth_of_cyt-c-oxidase_Sco1/2"/>
</dbReference>
<evidence type="ECO:0008006" key="13">
    <source>
        <dbReference type="Google" id="ProtNLM"/>
    </source>
</evidence>
<comment type="subcellular location">
    <subcellularLocation>
        <location evidence="1 8">Mitochondrion inner membrane</location>
    </subcellularLocation>
</comment>
<evidence type="ECO:0000256" key="7">
    <source>
        <dbReference type="ARBA" id="ARBA00023136"/>
    </source>
</evidence>
<keyword evidence="6 8" id="KW-0496">Mitochondrion</keyword>
<dbReference type="SUPFAM" id="SSF52833">
    <property type="entry name" value="Thioredoxin-like"/>
    <property type="match status" value="1"/>
</dbReference>
<evidence type="ECO:0000313" key="12">
    <source>
        <dbReference type="Proteomes" id="UP001186944"/>
    </source>
</evidence>
<dbReference type="GO" id="GO:0005743">
    <property type="term" value="C:mitochondrial inner membrane"/>
    <property type="evidence" value="ECO:0007669"/>
    <property type="project" value="UniProtKB-SubCell"/>
</dbReference>
<dbReference type="AlphaFoldDB" id="A0AA88YHX5"/>
<comment type="function">
    <text evidence="8">Copper metallochaperone essential for the synthesis and maturation of cytochrome c oxidase subunit II (MT-CO2/COX2) by facilitating the incorporation of copper into the Cu(A) site of MT-CO2/COX2.</text>
</comment>
<evidence type="ECO:0000256" key="6">
    <source>
        <dbReference type="ARBA" id="ARBA00023128"/>
    </source>
</evidence>
<evidence type="ECO:0000256" key="1">
    <source>
        <dbReference type="ARBA" id="ARBA00004273"/>
    </source>
</evidence>
<dbReference type="PIRSF" id="PIRSF037736">
    <property type="entry name" value="SCO1"/>
    <property type="match status" value="1"/>
</dbReference>
<dbReference type="PANTHER" id="PTHR12151">
    <property type="entry name" value="ELECTRON TRANSPORT PROTIN SCO1/SENC FAMILY MEMBER"/>
    <property type="match status" value="1"/>
</dbReference>
<dbReference type="FunFam" id="3.40.30.10:FF:000013">
    <property type="entry name" value="Blast:Protein SCO1 homolog, mitochondrial"/>
    <property type="match status" value="1"/>
</dbReference>
<name>A0AA88YHX5_PINIB</name>
<keyword evidence="12" id="KW-1185">Reference proteome</keyword>
<keyword evidence="10" id="KW-1015">Disulfide bond</keyword>
<dbReference type="EMBL" id="VSWD01000004">
    <property type="protein sequence ID" value="KAK3105215.1"/>
    <property type="molecule type" value="Genomic_DNA"/>
</dbReference>
<gene>
    <name evidence="11" type="ORF">FSP39_019975</name>
</gene>
<feature type="binding site" evidence="9">
    <location>
        <position position="207"/>
    </location>
    <ligand>
        <name>Cu cation</name>
        <dbReference type="ChEBI" id="CHEBI:23378"/>
    </ligand>
</feature>
<evidence type="ECO:0000256" key="5">
    <source>
        <dbReference type="ARBA" id="ARBA00023008"/>
    </source>
</evidence>
<evidence type="ECO:0000256" key="8">
    <source>
        <dbReference type="PIRNR" id="PIRNR037736"/>
    </source>
</evidence>
<evidence type="ECO:0000256" key="4">
    <source>
        <dbReference type="ARBA" id="ARBA00022792"/>
    </source>
</evidence>
<dbReference type="PANTHER" id="PTHR12151:SF5">
    <property type="entry name" value="AT19154P"/>
    <property type="match status" value="1"/>
</dbReference>
<proteinExistence type="inferred from homology"/>